<comment type="caution">
    <text evidence="7">The sequence shown here is derived from an EMBL/GenBank/DDBJ whole genome shotgun (WGS) entry which is preliminary data.</text>
</comment>
<dbReference type="VEuPathDB" id="FungiDB:AeMF1_001056"/>
<feature type="domain" description="DUF659" evidence="6">
    <location>
        <begin position="116"/>
        <end position="262"/>
    </location>
</feature>
<feature type="non-terminal residue" evidence="7">
    <location>
        <position position="506"/>
    </location>
</feature>
<keyword evidence="4" id="KW-0862">Zinc</keyword>
<evidence type="ECO:0000313" key="7">
    <source>
        <dbReference type="EMBL" id="KAF0721478.1"/>
    </source>
</evidence>
<reference evidence="7 8" key="1">
    <citation type="submission" date="2019-07" db="EMBL/GenBank/DDBJ databases">
        <title>Genomics analysis of Aphanomyces spp. identifies a new class of oomycete effector associated with host adaptation.</title>
        <authorList>
            <person name="Gaulin E."/>
        </authorList>
    </citation>
    <scope>NUCLEOTIDE SEQUENCE [LARGE SCALE GENOMIC DNA]</scope>
    <source>
        <strain evidence="7 8">ATCC 201684</strain>
    </source>
</reference>
<evidence type="ECO:0000256" key="1">
    <source>
        <dbReference type="ARBA" id="ARBA00004123"/>
    </source>
</evidence>
<accession>A0A6G0W327</accession>
<evidence type="ECO:0000259" key="6">
    <source>
        <dbReference type="Pfam" id="PF04937"/>
    </source>
</evidence>
<evidence type="ECO:0000256" key="4">
    <source>
        <dbReference type="ARBA" id="ARBA00022833"/>
    </source>
</evidence>
<dbReference type="InterPro" id="IPR007021">
    <property type="entry name" value="DUF659"/>
</dbReference>
<dbReference type="SUPFAM" id="SSF53098">
    <property type="entry name" value="Ribonuclease H-like"/>
    <property type="match status" value="1"/>
</dbReference>
<keyword evidence="3" id="KW-0863">Zinc-finger</keyword>
<gene>
    <name evidence="7" type="ORF">Ae201684_019123</name>
</gene>
<dbReference type="AlphaFoldDB" id="A0A6G0W327"/>
<comment type="subcellular location">
    <subcellularLocation>
        <location evidence="1">Nucleus</location>
    </subcellularLocation>
</comment>
<dbReference type="GO" id="GO:0005634">
    <property type="term" value="C:nucleus"/>
    <property type="evidence" value="ECO:0007669"/>
    <property type="project" value="UniProtKB-SubCell"/>
</dbReference>
<dbReference type="PANTHER" id="PTHR46481:SF10">
    <property type="entry name" value="ZINC FINGER BED DOMAIN-CONTAINING PROTEIN 39"/>
    <property type="match status" value="1"/>
</dbReference>
<dbReference type="EMBL" id="VJMJ01000401">
    <property type="protein sequence ID" value="KAF0721478.1"/>
    <property type="molecule type" value="Genomic_DNA"/>
</dbReference>
<sequence length="506" mass="57544">MESEAPRRGGRQRDPVWENCIVDNVVSCKRCEKIIHTYGYRHVERVRHHMEKNCLKRLRSQPITNCFPVALSHTSLAEFERRLASWVYKTGVSFNAISHPELAAALATLHPDLRVPSDHSLRNRLLDDAYASSIANIENSLKGTMCSLTTDAWTDVNGKAVVNYMAVRGSMTFFLESSYTGSISHTASFMAEDVERVINKYKSLTFTALITDNTSANRSMWKTLRPKYPRMFFHGCASHALHLIAQDVVQAIAWLQQLVHGCKRLVKFIRKHQVLHAEVRSSQLDKKVPALVLPAATRWGTTQRCLTSVLESEEIIFGLVIRRGFLVDSSKEKKSERRFLHDMVAEKSFVPSLTKGSELLELFTKSIHICERSETSPSDVYSMFLVFDDQVMSLDVSSNDKTALKRAVKRLFDFIVSDVHGVAYLLDPRYNGVGMNPVSHDAAKDYIYNWHGQDLEAAVVTEIASYNEYVRRMGSIDPRSLRLLAEGTMSPHQFWVINTRFPLLRD</sequence>
<evidence type="ECO:0000313" key="8">
    <source>
        <dbReference type="Proteomes" id="UP000481153"/>
    </source>
</evidence>
<dbReference type="Proteomes" id="UP000481153">
    <property type="component" value="Unassembled WGS sequence"/>
</dbReference>
<evidence type="ECO:0000256" key="5">
    <source>
        <dbReference type="ARBA" id="ARBA00023242"/>
    </source>
</evidence>
<dbReference type="InterPro" id="IPR012337">
    <property type="entry name" value="RNaseH-like_sf"/>
</dbReference>
<dbReference type="PANTHER" id="PTHR46481">
    <property type="entry name" value="ZINC FINGER BED DOMAIN-CONTAINING PROTEIN 4"/>
    <property type="match status" value="1"/>
</dbReference>
<proteinExistence type="predicted"/>
<dbReference type="InterPro" id="IPR052035">
    <property type="entry name" value="ZnF_BED_domain_contain"/>
</dbReference>
<keyword evidence="5" id="KW-0539">Nucleus</keyword>
<keyword evidence="8" id="KW-1185">Reference proteome</keyword>
<protein>
    <recommendedName>
        <fullName evidence="6">DUF659 domain-containing protein</fullName>
    </recommendedName>
</protein>
<evidence type="ECO:0000256" key="2">
    <source>
        <dbReference type="ARBA" id="ARBA00022723"/>
    </source>
</evidence>
<name>A0A6G0W327_9STRA</name>
<dbReference type="Pfam" id="PF04937">
    <property type="entry name" value="DUF659"/>
    <property type="match status" value="1"/>
</dbReference>
<organism evidence="7 8">
    <name type="scientific">Aphanomyces euteiches</name>
    <dbReference type="NCBI Taxonomy" id="100861"/>
    <lineage>
        <taxon>Eukaryota</taxon>
        <taxon>Sar</taxon>
        <taxon>Stramenopiles</taxon>
        <taxon>Oomycota</taxon>
        <taxon>Saprolegniomycetes</taxon>
        <taxon>Saprolegniales</taxon>
        <taxon>Verrucalvaceae</taxon>
        <taxon>Aphanomyces</taxon>
    </lineage>
</organism>
<evidence type="ECO:0000256" key="3">
    <source>
        <dbReference type="ARBA" id="ARBA00022771"/>
    </source>
</evidence>
<dbReference type="GO" id="GO:0008270">
    <property type="term" value="F:zinc ion binding"/>
    <property type="evidence" value="ECO:0007669"/>
    <property type="project" value="UniProtKB-KW"/>
</dbReference>
<keyword evidence="2" id="KW-0479">Metal-binding</keyword>